<reference evidence="1" key="1">
    <citation type="submission" date="2023-06" db="EMBL/GenBank/DDBJ databases">
        <title>Uncultivated large filamentous bacteria from sulfidic sediments reveal new species and different genomic features in energy metabolism and defense.</title>
        <authorList>
            <person name="Fonseca A."/>
        </authorList>
    </citation>
    <scope>NUCLEOTIDE SEQUENCE</scope>
    <source>
        <strain evidence="1">HSG4</strain>
    </source>
</reference>
<gene>
    <name evidence="1" type="ORF">QUF54_01940</name>
</gene>
<organism evidence="1 2">
    <name type="scientific">Candidatus Marithioploca araucensis</name>
    <dbReference type="NCBI Taxonomy" id="70273"/>
    <lineage>
        <taxon>Bacteria</taxon>
        <taxon>Pseudomonadati</taxon>
        <taxon>Pseudomonadota</taxon>
        <taxon>Gammaproteobacteria</taxon>
        <taxon>Thiotrichales</taxon>
        <taxon>Thiotrichaceae</taxon>
        <taxon>Candidatus Marithioploca</taxon>
    </lineage>
</organism>
<comment type="caution">
    <text evidence="1">The sequence shown here is derived from an EMBL/GenBank/DDBJ whole genome shotgun (WGS) entry which is preliminary data.</text>
</comment>
<keyword evidence="2" id="KW-1185">Reference proteome</keyword>
<protein>
    <submittedName>
        <fullName evidence="1">Uncharacterized protein</fullName>
    </submittedName>
</protein>
<dbReference type="EMBL" id="JAUCGM010000055">
    <property type="protein sequence ID" value="MDM8562092.1"/>
    <property type="molecule type" value="Genomic_DNA"/>
</dbReference>
<accession>A0ABT7VR10</accession>
<sequence length="105" mass="12479">MYAKRLILETDELGNIKELPKLPANKQFETLFLVLENVSKHVKRTPHPDIISKVKIMGEIFDSIPVQKPSFLKKLDSRFEFFFSKKLKPRILNTRKIMIQYIKKY</sequence>
<proteinExistence type="predicted"/>
<dbReference type="Proteomes" id="UP001171945">
    <property type="component" value="Unassembled WGS sequence"/>
</dbReference>
<evidence type="ECO:0000313" key="2">
    <source>
        <dbReference type="Proteomes" id="UP001171945"/>
    </source>
</evidence>
<evidence type="ECO:0000313" key="1">
    <source>
        <dbReference type="EMBL" id="MDM8562092.1"/>
    </source>
</evidence>
<name>A0ABT7VR10_9GAMM</name>